<dbReference type="GO" id="GO:0005524">
    <property type="term" value="F:ATP binding"/>
    <property type="evidence" value="ECO:0007669"/>
    <property type="project" value="UniProtKB-KW"/>
</dbReference>
<keyword evidence="7" id="KW-0067">ATP-binding</keyword>
<dbReference type="InterPro" id="IPR054712">
    <property type="entry name" value="Cas3-like_dom"/>
</dbReference>
<evidence type="ECO:0000256" key="4">
    <source>
        <dbReference type="ARBA" id="ARBA00022741"/>
    </source>
</evidence>
<keyword evidence="6" id="KW-0347">Helicase</keyword>
<reference evidence="10" key="1">
    <citation type="submission" date="2016-06" db="EMBL/GenBank/DDBJ databases">
        <title>Identification of putative biosynthetic pathways for the production of bioactive secondary metabolites by the marine actinomycete Kocuria kristinae RUTW2-3.</title>
        <authorList>
            <person name="Waterworth S.C."/>
            <person name="Walmsley T.A."/>
            <person name="Matongo T."/>
            <person name="Davies-Coleman M.T."/>
            <person name="Dorrington R.A."/>
        </authorList>
    </citation>
    <scope>NUCLEOTIDE SEQUENCE [LARGE SCALE GENOMIC DNA]</scope>
    <source>
        <strain evidence="10">RUTW2-3</strain>
    </source>
</reference>
<feature type="domain" description="HD Cas3-type" evidence="9">
    <location>
        <begin position="759"/>
        <end position="972"/>
    </location>
</feature>
<dbReference type="InterPro" id="IPR027417">
    <property type="entry name" value="P-loop_NTPase"/>
</dbReference>
<evidence type="ECO:0000313" key="10">
    <source>
        <dbReference type="EMBL" id="OAX51671.1"/>
    </source>
</evidence>
<dbReference type="Gene3D" id="1.10.3210.30">
    <property type="match status" value="1"/>
</dbReference>
<evidence type="ECO:0000313" key="11">
    <source>
        <dbReference type="Proteomes" id="UP000053171"/>
    </source>
</evidence>
<evidence type="ECO:0000256" key="6">
    <source>
        <dbReference type="ARBA" id="ARBA00022806"/>
    </source>
</evidence>
<dbReference type="Proteomes" id="UP000053171">
    <property type="component" value="Unassembled WGS sequence"/>
</dbReference>
<gene>
    <name evidence="10" type="ORF">AN277_0207690</name>
</gene>
<evidence type="ECO:0000256" key="8">
    <source>
        <dbReference type="ARBA" id="ARBA00023118"/>
    </source>
</evidence>
<dbReference type="InterPro" id="IPR038257">
    <property type="entry name" value="CRISPR-assoc_Cas3_HD_sf"/>
</dbReference>
<dbReference type="GO" id="GO:0016787">
    <property type="term" value="F:hydrolase activity"/>
    <property type="evidence" value="ECO:0007669"/>
    <property type="project" value="UniProtKB-KW"/>
</dbReference>
<comment type="similarity">
    <text evidence="1">In the N-terminal section; belongs to the CRISPR-associated nuclease Cas3-HD family.</text>
</comment>
<accession>A0A199NSJ1</accession>
<dbReference type="AlphaFoldDB" id="A0A199NSJ1"/>
<evidence type="ECO:0000256" key="5">
    <source>
        <dbReference type="ARBA" id="ARBA00022801"/>
    </source>
</evidence>
<dbReference type="EMBL" id="LJBJ02000014">
    <property type="protein sequence ID" value="OAX51671.1"/>
    <property type="molecule type" value="Genomic_DNA"/>
</dbReference>
<dbReference type="GO" id="GO:0004386">
    <property type="term" value="F:helicase activity"/>
    <property type="evidence" value="ECO:0007669"/>
    <property type="project" value="UniProtKB-KW"/>
</dbReference>
<name>A0A199NSJ1_9MICC</name>
<evidence type="ECO:0000256" key="1">
    <source>
        <dbReference type="ARBA" id="ARBA00006847"/>
    </source>
</evidence>
<evidence type="ECO:0000256" key="7">
    <source>
        <dbReference type="ARBA" id="ARBA00022840"/>
    </source>
</evidence>
<evidence type="ECO:0000259" key="9">
    <source>
        <dbReference type="PROSITE" id="PS51643"/>
    </source>
</evidence>
<keyword evidence="4" id="KW-0547">Nucleotide-binding</keyword>
<keyword evidence="8" id="KW-0051">Antiviral defense</keyword>
<sequence>MSLTIERFDEFFAALHGQDRVPYRWQRELLERLLSTGRWPQQLDIPTGGGKSTAIEIHVFANAVAQQRTEEGREDAPRVPRRLSMIVARRAVVDDHLTRASTLMEALDHAQGGILAEVRDLLVRRGYPTDIRNEEKRALRVHLLRGGSAAVTGDGSLGRRRDEWIHHPAAVQILCGTPDMIGSRLLHRGYGVTSRTQPRSAGLLGYDHVAVLDEAHLSRQLLDTFRRVSRMCGRWNPATAEVPALQVCAATATHVPADQGPGGREDAVQERISLDWDQLEEPLARILTQPKPVEYLGLEGWNSGTKKALADHASLVLEQVEALRAESSGTIGVVVNRVKTAVEIQELAHRSGLRTRLLVGPQRVGEPRDLRLEEADLVVATQTIEVGVDVDFAGMVTDLAPASALIQRAGRVNRRGERAQGRVIVIGPEGSGAVPPPEALPYEGDDLRQAREWIRGLSQDPAGISPWALRDRAIPATAPDRPVLSHLGDADARLLSRTSEHLFAEPDLTFWLRDSLDSDEQEVRVIGRTLPRLDQNLDPGLQGEVVDAAYQLLHQLEYEDQEIYPSTPARVRAVLTRKGMDPVHQAWVQRDGEWTLLRPGSSEGLPHAVAASGFPLRGGDLVVLDAAFPCTLGISADEAAGAQGPGTVLLPEGDRPIGDHSHPEALGVWTFLHQIPAVPADQETEETRICRAAGEAEPDEDGRIAVEDLPLRDGLPEGAYDVLLGPVIEATEGEPAWVTCTIRREAVQDERLALSEGGQDPEPVLLEDHQEDVAVRAKALGELLALPPFVRDALREAGLKHDAGKKTSAFQTRLFLGGNHRGEGLSAQERGDFRKKQRKMSYAKSEGLLPLSRTQADPVPKGWRHEMVSAAMFWADQTVGNPAVLPETAGQTELTAWLIGTHHGLGRCGFPVGVAQLLGVLSAEERKDGVEEAVRLLYGVGLWEDLAALMERTFGPWGASYLEALLRAADVTISQEGR</sequence>
<dbReference type="GO" id="GO:0051607">
    <property type="term" value="P:defense response to virus"/>
    <property type="evidence" value="ECO:0007669"/>
    <property type="project" value="UniProtKB-KW"/>
</dbReference>
<dbReference type="InterPro" id="IPR006483">
    <property type="entry name" value="CRISPR-assoc_Cas3_HD"/>
</dbReference>
<proteinExistence type="inferred from homology"/>
<dbReference type="PROSITE" id="PS51643">
    <property type="entry name" value="HD_CAS3"/>
    <property type="match status" value="1"/>
</dbReference>
<comment type="caution">
    <text evidence="10">The sequence shown here is derived from an EMBL/GenBank/DDBJ whole genome shotgun (WGS) entry which is preliminary data.</text>
</comment>
<comment type="similarity">
    <text evidence="2">In the central section; belongs to the CRISPR-associated helicase Cas3 family.</text>
</comment>
<evidence type="ECO:0000256" key="2">
    <source>
        <dbReference type="ARBA" id="ARBA00009046"/>
    </source>
</evidence>
<dbReference type="Pfam" id="PF22590">
    <property type="entry name" value="Cas3-like_C_2"/>
    <property type="match status" value="1"/>
</dbReference>
<dbReference type="SUPFAM" id="SSF52540">
    <property type="entry name" value="P-loop containing nucleoside triphosphate hydrolases"/>
    <property type="match status" value="1"/>
</dbReference>
<protein>
    <recommendedName>
        <fullName evidence="9">HD Cas3-type domain-containing protein</fullName>
    </recommendedName>
</protein>
<dbReference type="GO" id="GO:0046872">
    <property type="term" value="F:metal ion binding"/>
    <property type="evidence" value="ECO:0007669"/>
    <property type="project" value="UniProtKB-KW"/>
</dbReference>
<dbReference type="RefSeq" id="WP_064725552.1">
    <property type="nucleotide sequence ID" value="NZ_LJBJ02000014.1"/>
</dbReference>
<keyword evidence="3" id="KW-0479">Metal-binding</keyword>
<keyword evidence="11" id="KW-1185">Reference proteome</keyword>
<dbReference type="Gene3D" id="3.40.50.300">
    <property type="entry name" value="P-loop containing nucleotide triphosphate hydrolases"/>
    <property type="match status" value="2"/>
</dbReference>
<organism evidence="10 11">
    <name type="scientific">Rothia kristinae</name>
    <dbReference type="NCBI Taxonomy" id="37923"/>
    <lineage>
        <taxon>Bacteria</taxon>
        <taxon>Bacillati</taxon>
        <taxon>Actinomycetota</taxon>
        <taxon>Actinomycetes</taxon>
        <taxon>Micrococcales</taxon>
        <taxon>Micrococcaceae</taxon>
        <taxon>Rothia</taxon>
    </lineage>
</organism>
<keyword evidence="5" id="KW-0378">Hydrolase</keyword>
<evidence type="ECO:0000256" key="3">
    <source>
        <dbReference type="ARBA" id="ARBA00022723"/>
    </source>
</evidence>